<sequence length="78" mass="8781">MRSRILTRGYNDGGNQFVVTLICRSNKSGKSYSRNSPAGEIDHSDLLLSMDEQISRAKEEASSRKAIMEKWVLACDEE</sequence>
<accession>A0A0B2RSB0</accession>
<proteinExistence type="predicted"/>
<name>A0A0B2RSB0_GLYSO</name>
<dbReference type="Proteomes" id="UP000053555">
    <property type="component" value="Unassembled WGS sequence"/>
</dbReference>
<evidence type="ECO:0000313" key="1">
    <source>
        <dbReference type="EMBL" id="KHN35238.1"/>
    </source>
</evidence>
<protein>
    <submittedName>
        <fullName evidence="1">65-kDa microtubule-associated protein 8</fullName>
    </submittedName>
</protein>
<reference evidence="1" key="1">
    <citation type="submission" date="2014-07" db="EMBL/GenBank/DDBJ databases">
        <title>Identification of a novel salt tolerance gene in wild soybean by whole-genome sequencing.</title>
        <authorList>
            <person name="Lam H.-M."/>
            <person name="Qi X."/>
            <person name="Li M.-W."/>
            <person name="Liu X."/>
            <person name="Xie M."/>
            <person name="Ni M."/>
            <person name="Xu X."/>
        </authorList>
    </citation>
    <scope>NUCLEOTIDE SEQUENCE [LARGE SCALE GENOMIC DNA]</scope>
    <source>
        <tissue evidence="1">Root</tissue>
    </source>
</reference>
<dbReference type="AlphaFoldDB" id="A0A0B2RSB0"/>
<dbReference type="EMBL" id="KN648674">
    <property type="protein sequence ID" value="KHN35238.1"/>
    <property type="molecule type" value="Genomic_DNA"/>
</dbReference>
<gene>
    <name evidence="1" type="ORF">glysoja_047346</name>
</gene>
<organism evidence="1">
    <name type="scientific">Glycine soja</name>
    <name type="common">Wild soybean</name>
    <dbReference type="NCBI Taxonomy" id="3848"/>
    <lineage>
        <taxon>Eukaryota</taxon>
        <taxon>Viridiplantae</taxon>
        <taxon>Streptophyta</taxon>
        <taxon>Embryophyta</taxon>
        <taxon>Tracheophyta</taxon>
        <taxon>Spermatophyta</taxon>
        <taxon>Magnoliopsida</taxon>
        <taxon>eudicotyledons</taxon>
        <taxon>Gunneridae</taxon>
        <taxon>Pentapetalae</taxon>
        <taxon>rosids</taxon>
        <taxon>fabids</taxon>
        <taxon>Fabales</taxon>
        <taxon>Fabaceae</taxon>
        <taxon>Papilionoideae</taxon>
        <taxon>50 kb inversion clade</taxon>
        <taxon>NPAAA clade</taxon>
        <taxon>indigoferoid/millettioid clade</taxon>
        <taxon>Phaseoleae</taxon>
        <taxon>Glycine</taxon>
        <taxon>Glycine subgen. Soja</taxon>
    </lineage>
</organism>